<keyword evidence="3 6" id="KW-0378">Hydrolase</keyword>
<organism evidence="9 11">
    <name type="scientific">Salinicoccus roseus</name>
    <dbReference type="NCBI Taxonomy" id="45670"/>
    <lineage>
        <taxon>Bacteria</taxon>
        <taxon>Bacillati</taxon>
        <taxon>Bacillota</taxon>
        <taxon>Bacilli</taxon>
        <taxon>Bacillales</taxon>
        <taxon>Staphylococcaceae</taxon>
        <taxon>Salinicoccus</taxon>
    </lineage>
</organism>
<proteinExistence type="inferred from homology"/>
<dbReference type="InterPro" id="IPR050131">
    <property type="entry name" value="Peptidase_S8_subtilisin-like"/>
</dbReference>
<feature type="active site" description="Charge relay system" evidence="5 6">
    <location>
        <position position="175"/>
    </location>
</feature>
<dbReference type="Proteomes" id="UP000031546">
    <property type="component" value="Unassembled WGS sequence"/>
</dbReference>
<evidence type="ECO:0000256" key="2">
    <source>
        <dbReference type="ARBA" id="ARBA00022670"/>
    </source>
</evidence>
<evidence type="ECO:0000313" key="10">
    <source>
        <dbReference type="EMBL" id="MDB0579434.1"/>
    </source>
</evidence>
<dbReference type="PANTHER" id="PTHR43806:SF65">
    <property type="entry name" value="SERINE PROTEASE APRX"/>
    <property type="match status" value="1"/>
</dbReference>
<feature type="active site" description="Charge relay system" evidence="5 6">
    <location>
        <position position="367"/>
    </location>
</feature>
<dbReference type="PROSITE" id="PS51892">
    <property type="entry name" value="SUBTILASE"/>
    <property type="match status" value="1"/>
</dbReference>
<dbReference type="GO" id="GO:0004252">
    <property type="term" value="F:serine-type endopeptidase activity"/>
    <property type="evidence" value="ECO:0007669"/>
    <property type="project" value="UniProtKB-UniRule"/>
</dbReference>
<dbReference type="InterPro" id="IPR036852">
    <property type="entry name" value="Peptidase_S8/S53_dom_sf"/>
</dbReference>
<evidence type="ECO:0000313" key="11">
    <source>
        <dbReference type="Proteomes" id="UP000031546"/>
    </source>
</evidence>
<reference evidence="10" key="2">
    <citation type="submission" date="2020-04" db="EMBL/GenBank/DDBJ databases">
        <authorList>
            <person name="Tanveer F."/>
            <person name="Xie Y."/>
            <person name="Shinwari Z.K."/>
        </authorList>
    </citation>
    <scope>NUCLEOTIDE SEQUENCE</scope>
    <source>
        <strain evidence="10">MOSEL-ME25</strain>
    </source>
</reference>
<gene>
    <name evidence="10" type="ORF">F7P68_0002745</name>
    <name evidence="9" type="ORF">SN16_01440</name>
</gene>
<dbReference type="Pfam" id="PF00082">
    <property type="entry name" value="Peptidase_S8"/>
    <property type="match status" value="1"/>
</dbReference>
<evidence type="ECO:0000313" key="12">
    <source>
        <dbReference type="Proteomes" id="UP000527860"/>
    </source>
</evidence>
<dbReference type="PANTHER" id="PTHR43806">
    <property type="entry name" value="PEPTIDASE S8"/>
    <property type="match status" value="1"/>
</dbReference>
<dbReference type="PROSITE" id="PS00138">
    <property type="entry name" value="SUBTILASE_SER"/>
    <property type="match status" value="1"/>
</dbReference>
<dbReference type="InterPro" id="IPR015500">
    <property type="entry name" value="Peptidase_S8_subtilisin-rel"/>
</dbReference>
<protein>
    <submittedName>
        <fullName evidence="10">S8 family peptidase</fullName>
    </submittedName>
    <submittedName>
        <fullName evidence="9">Serine protease</fullName>
    </submittedName>
</protein>
<dbReference type="STRING" id="45670.SN16_01440"/>
<dbReference type="OrthoDB" id="9798386at2"/>
<dbReference type="Gene3D" id="3.40.50.200">
    <property type="entry name" value="Peptidase S8/S53 domain"/>
    <property type="match status" value="1"/>
</dbReference>
<evidence type="ECO:0000256" key="7">
    <source>
        <dbReference type="RuleBase" id="RU003355"/>
    </source>
</evidence>
<keyword evidence="12" id="KW-1185">Reference proteome</keyword>
<feature type="domain" description="Peptidase S8/S53" evidence="8">
    <location>
        <begin position="131"/>
        <end position="407"/>
    </location>
</feature>
<dbReference type="InterPro" id="IPR000209">
    <property type="entry name" value="Peptidase_S8/S53_dom"/>
</dbReference>
<feature type="active site" description="Charge relay system" evidence="5 6">
    <location>
        <position position="140"/>
    </location>
</feature>
<evidence type="ECO:0000256" key="1">
    <source>
        <dbReference type="ARBA" id="ARBA00011073"/>
    </source>
</evidence>
<evidence type="ECO:0000259" key="8">
    <source>
        <dbReference type="Pfam" id="PF00082"/>
    </source>
</evidence>
<dbReference type="Proteomes" id="UP000527860">
    <property type="component" value="Unassembled WGS sequence"/>
</dbReference>
<dbReference type="CDD" id="cd07487">
    <property type="entry name" value="Peptidases_S8_1"/>
    <property type="match status" value="1"/>
</dbReference>
<accession>A0A0C2HCG4</accession>
<dbReference type="EMBL" id="JXII01000002">
    <property type="protein sequence ID" value="KIH71380.1"/>
    <property type="molecule type" value="Genomic_DNA"/>
</dbReference>
<evidence type="ECO:0000256" key="4">
    <source>
        <dbReference type="ARBA" id="ARBA00022825"/>
    </source>
</evidence>
<evidence type="ECO:0000256" key="6">
    <source>
        <dbReference type="PROSITE-ProRule" id="PRU01240"/>
    </source>
</evidence>
<comment type="caution">
    <text evidence="9">The sequence shown here is derived from an EMBL/GenBank/DDBJ whole genome shotgun (WGS) entry which is preliminary data.</text>
</comment>
<name>A0A0C2HCG4_9STAP</name>
<dbReference type="InterPro" id="IPR023827">
    <property type="entry name" value="Peptidase_S8_Asp-AS"/>
</dbReference>
<dbReference type="GO" id="GO:0006508">
    <property type="term" value="P:proteolysis"/>
    <property type="evidence" value="ECO:0007669"/>
    <property type="project" value="UniProtKB-KW"/>
</dbReference>
<sequence>MSRKERVWYEESGNRLDPGLIEQLRKDQRNVYQATGTSEIPIIIKCRQGCRDEEKDDLFQKCNVDSHNHLDREMRIINSMKGTLTPDKIRQIKDHEAVERIYYDRPVSAYLDITDSQIGSAQVRTDHNLSGEGVTIAVLDTGIHPHDDLTTPENRIIAFHDVINGETEPYDDNGHGTHCAGDAAGNGAMSDGEYKGPAPEAPIVGVKVLNGSGGGNLSNIIEGIEWCMENKEEYGIQILSLSLGSDAYESFRRDPLSLAAQEAWQAGMIVCAAAGNSGPAPSTIGTPAINPFIITVGAADDRDTVERSDDEIAEYSSRGPTIDQFVKPDIYAPGTNIVSLLSPDSTVAAERAEQIVDEHYIQMSGTSMATPICAGVIALMLEANPDLSPNDVKSILQMTGEPSFGSGWGYIDAQLAVEMAMRQAEDRQAPASADGQ</sequence>
<comment type="similarity">
    <text evidence="1 6 7">Belongs to the peptidase S8 family.</text>
</comment>
<dbReference type="InterPro" id="IPR022398">
    <property type="entry name" value="Peptidase_S8_His-AS"/>
</dbReference>
<dbReference type="InterPro" id="IPR023828">
    <property type="entry name" value="Peptidase_S8_Ser-AS"/>
</dbReference>
<dbReference type="EMBL" id="JABEVU030000001">
    <property type="protein sequence ID" value="MDB0579434.1"/>
    <property type="molecule type" value="Genomic_DNA"/>
</dbReference>
<dbReference type="GeneID" id="77844203"/>
<evidence type="ECO:0000256" key="5">
    <source>
        <dbReference type="PIRSR" id="PIRSR615500-1"/>
    </source>
</evidence>
<evidence type="ECO:0000256" key="3">
    <source>
        <dbReference type="ARBA" id="ARBA00022801"/>
    </source>
</evidence>
<reference evidence="9 11" key="1">
    <citation type="submission" date="2015-01" db="EMBL/GenBank/DDBJ databases">
        <title>Genome sequences of high lactate-tolerant strain Salinicoccus roseus W12 with industrial interest.</title>
        <authorList>
            <person name="Wang H."/>
            <person name="Yu B."/>
        </authorList>
    </citation>
    <scope>NUCLEOTIDE SEQUENCE [LARGE SCALE GENOMIC DNA]</scope>
    <source>
        <strain evidence="9 11">W12</strain>
    </source>
</reference>
<evidence type="ECO:0000313" key="9">
    <source>
        <dbReference type="EMBL" id="KIH71380.1"/>
    </source>
</evidence>
<dbReference type="SUPFAM" id="SSF52743">
    <property type="entry name" value="Subtilisin-like"/>
    <property type="match status" value="1"/>
</dbReference>
<keyword evidence="4 6" id="KW-0720">Serine protease</keyword>
<dbReference type="AlphaFoldDB" id="A0A0C2HCG4"/>
<dbReference type="RefSeq" id="WP_040104845.1">
    <property type="nucleotide sequence ID" value="NZ_JABEVU030000001.1"/>
</dbReference>
<dbReference type="PROSITE" id="PS00136">
    <property type="entry name" value="SUBTILASE_ASP"/>
    <property type="match status" value="1"/>
</dbReference>
<reference evidence="10" key="3">
    <citation type="submission" date="2022-12" db="EMBL/GenBank/DDBJ databases">
        <title>Genome analysis and biological profiling of marine Salinicoccus roseus MOSEL-ME25.</title>
        <authorList>
            <person name="Mirza F.T."/>
            <person name="Xie Y."/>
            <person name="Shinwari Z.K."/>
        </authorList>
    </citation>
    <scope>NUCLEOTIDE SEQUENCE</scope>
    <source>
        <strain evidence="10">MOSEL-ME25</strain>
    </source>
</reference>
<keyword evidence="2 6" id="KW-0645">Protease</keyword>
<dbReference type="MEROPS" id="S08.137"/>
<dbReference type="PROSITE" id="PS00137">
    <property type="entry name" value="SUBTILASE_HIS"/>
    <property type="match status" value="1"/>
</dbReference>
<dbReference type="PRINTS" id="PR00723">
    <property type="entry name" value="SUBTILISIN"/>
</dbReference>